<dbReference type="SMART" id="SM00388">
    <property type="entry name" value="HisKA"/>
    <property type="match status" value="1"/>
</dbReference>
<dbReference type="GO" id="GO:0000155">
    <property type="term" value="F:phosphorelay sensor kinase activity"/>
    <property type="evidence" value="ECO:0007669"/>
    <property type="project" value="InterPro"/>
</dbReference>
<dbReference type="PATRIC" id="fig|1609981.3.peg.2185"/>
<dbReference type="PRINTS" id="PR00344">
    <property type="entry name" value="BCTRLSENSOR"/>
</dbReference>
<name>A0A0G3EG72_9BACT</name>
<dbReference type="Pfam" id="PF02518">
    <property type="entry name" value="HATPase_c"/>
    <property type="match status" value="1"/>
</dbReference>
<dbReference type="InterPro" id="IPR004358">
    <property type="entry name" value="Sig_transdc_His_kin-like_C"/>
</dbReference>
<keyword evidence="4 11" id="KW-0808">Transferase</keyword>
<keyword evidence="7" id="KW-0067">ATP-binding</keyword>
<dbReference type="InterPro" id="IPR003594">
    <property type="entry name" value="HATPase_dom"/>
</dbReference>
<evidence type="ECO:0000259" key="10">
    <source>
        <dbReference type="PROSITE" id="PS50109"/>
    </source>
</evidence>
<evidence type="ECO:0000256" key="9">
    <source>
        <dbReference type="SAM" id="MobiDB-lite"/>
    </source>
</evidence>
<dbReference type="Gene3D" id="1.10.287.130">
    <property type="match status" value="1"/>
</dbReference>
<dbReference type="Gene3D" id="3.30.565.10">
    <property type="entry name" value="Histidine kinase-like ATPase, C-terminal domain"/>
    <property type="match status" value="1"/>
</dbReference>
<dbReference type="Pfam" id="PF00512">
    <property type="entry name" value="HisKA"/>
    <property type="match status" value="1"/>
</dbReference>
<dbReference type="InterPro" id="IPR011006">
    <property type="entry name" value="CheY-like_superfamily"/>
</dbReference>
<dbReference type="SUPFAM" id="SSF55874">
    <property type="entry name" value="ATPase domain of HSP90 chaperone/DNA topoisomerase II/histidine kinase"/>
    <property type="match status" value="1"/>
</dbReference>
<evidence type="ECO:0000256" key="6">
    <source>
        <dbReference type="ARBA" id="ARBA00022777"/>
    </source>
</evidence>
<keyword evidence="3" id="KW-0597">Phosphoprotein</keyword>
<dbReference type="EC" id="2.7.13.3" evidence="2"/>
<dbReference type="SUPFAM" id="SSF52172">
    <property type="entry name" value="CheY-like"/>
    <property type="match status" value="1"/>
</dbReference>
<dbReference type="EMBL" id="CP010904">
    <property type="protein sequence ID" value="AKJ65333.1"/>
    <property type="molecule type" value="Genomic_DNA"/>
</dbReference>
<reference evidence="12" key="1">
    <citation type="submission" date="2015-02" db="EMBL/GenBank/DDBJ databases">
        <title>Description and complete genome sequence of the first cultured representative of the subdivision 5 of the Verrucomicrobia phylum.</title>
        <authorList>
            <person name="Spring S."/>
            <person name="Bunk B."/>
            <person name="Sproer C."/>
            <person name="Klenk H.-P."/>
        </authorList>
    </citation>
    <scope>NUCLEOTIDE SEQUENCE [LARGE SCALE GENOMIC DNA]</scope>
    <source>
        <strain evidence="12">L21-Fru-AB</strain>
    </source>
</reference>
<evidence type="ECO:0000313" key="12">
    <source>
        <dbReference type="Proteomes" id="UP000035268"/>
    </source>
</evidence>
<dbReference type="InterPro" id="IPR013656">
    <property type="entry name" value="PAS_4"/>
</dbReference>
<dbReference type="InterPro" id="IPR035965">
    <property type="entry name" value="PAS-like_dom_sf"/>
</dbReference>
<dbReference type="PANTHER" id="PTHR43065:SF10">
    <property type="entry name" value="PEROXIDE STRESS-ACTIVATED HISTIDINE KINASE MAK3"/>
    <property type="match status" value="1"/>
</dbReference>
<dbReference type="Gene3D" id="3.30.450.20">
    <property type="entry name" value="PAS domain"/>
    <property type="match status" value="1"/>
</dbReference>
<dbReference type="KEGG" id="vbl:L21SP4_02101"/>
<evidence type="ECO:0000256" key="7">
    <source>
        <dbReference type="ARBA" id="ARBA00022840"/>
    </source>
</evidence>
<feature type="region of interest" description="Disordered" evidence="9">
    <location>
        <begin position="657"/>
        <end position="682"/>
    </location>
</feature>
<dbReference type="SMART" id="SM00387">
    <property type="entry name" value="HATPase_c"/>
    <property type="match status" value="1"/>
</dbReference>
<reference evidence="11 12" key="2">
    <citation type="journal article" date="2016" name="ISME J.">
        <title>Characterization of the first cultured representative of Verrucomicrobia subdivision 5 indicates the proposal of a novel phylum.</title>
        <authorList>
            <person name="Spring S."/>
            <person name="Bunk B."/>
            <person name="Sproer C."/>
            <person name="Schumann P."/>
            <person name="Rohde M."/>
            <person name="Tindall B.J."/>
            <person name="Klenk H.P."/>
        </authorList>
    </citation>
    <scope>NUCLEOTIDE SEQUENCE [LARGE SCALE GENOMIC DNA]</scope>
    <source>
        <strain evidence="11 12">L21-Fru-AB</strain>
    </source>
</reference>
<accession>A0A0G3EG72</accession>
<evidence type="ECO:0000256" key="4">
    <source>
        <dbReference type="ARBA" id="ARBA00022679"/>
    </source>
</evidence>
<evidence type="ECO:0000313" key="11">
    <source>
        <dbReference type="EMBL" id="AKJ65333.1"/>
    </source>
</evidence>
<proteinExistence type="predicted"/>
<dbReference type="InterPro" id="IPR005467">
    <property type="entry name" value="His_kinase_dom"/>
</dbReference>
<dbReference type="Proteomes" id="UP000035268">
    <property type="component" value="Chromosome"/>
</dbReference>
<feature type="domain" description="Histidine kinase" evidence="10">
    <location>
        <begin position="447"/>
        <end position="660"/>
    </location>
</feature>
<keyword evidence="12" id="KW-1185">Reference proteome</keyword>
<dbReference type="Pfam" id="PF08448">
    <property type="entry name" value="PAS_4"/>
    <property type="match status" value="1"/>
</dbReference>
<dbReference type="AlphaFoldDB" id="A0A0G3EG72"/>
<dbReference type="OrthoDB" id="9815750at2"/>
<feature type="compositionally biased region" description="Basic and acidic residues" evidence="9">
    <location>
        <begin position="672"/>
        <end position="682"/>
    </location>
</feature>
<comment type="catalytic activity">
    <reaction evidence="1">
        <text>ATP + protein L-histidine = ADP + protein N-phospho-L-histidine.</text>
        <dbReference type="EC" id="2.7.13.3"/>
    </reaction>
</comment>
<dbReference type="SUPFAM" id="SSF55781">
    <property type="entry name" value="GAF domain-like"/>
    <property type="match status" value="1"/>
</dbReference>
<dbReference type="InterPro" id="IPR029016">
    <property type="entry name" value="GAF-like_dom_sf"/>
</dbReference>
<dbReference type="SUPFAM" id="SSF55785">
    <property type="entry name" value="PYP-like sensor domain (PAS domain)"/>
    <property type="match status" value="1"/>
</dbReference>
<evidence type="ECO:0000256" key="8">
    <source>
        <dbReference type="ARBA" id="ARBA00023012"/>
    </source>
</evidence>
<evidence type="ECO:0000256" key="5">
    <source>
        <dbReference type="ARBA" id="ARBA00022741"/>
    </source>
</evidence>
<keyword evidence="5" id="KW-0547">Nucleotide-binding</keyword>
<dbReference type="SUPFAM" id="SSF47384">
    <property type="entry name" value="Homodimeric domain of signal transducing histidine kinase"/>
    <property type="match status" value="1"/>
</dbReference>
<dbReference type="InterPro" id="IPR036890">
    <property type="entry name" value="HATPase_C_sf"/>
</dbReference>
<evidence type="ECO:0000256" key="1">
    <source>
        <dbReference type="ARBA" id="ARBA00000085"/>
    </source>
</evidence>
<dbReference type="Gene3D" id="3.40.50.2300">
    <property type="match status" value="1"/>
</dbReference>
<organism evidence="11 12">
    <name type="scientific">Kiritimatiella glycovorans</name>
    <dbReference type="NCBI Taxonomy" id="1307763"/>
    <lineage>
        <taxon>Bacteria</taxon>
        <taxon>Pseudomonadati</taxon>
        <taxon>Kiritimatiellota</taxon>
        <taxon>Kiritimatiellia</taxon>
        <taxon>Kiritimatiellales</taxon>
        <taxon>Kiritimatiellaceae</taxon>
        <taxon>Kiritimatiella</taxon>
    </lineage>
</organism>
<keyword evidence="6" id="KW-0418">Kinase</keyword>
<dbReference type="CDD" id="cd00082">
    <property type="entry name" value="HisKA"/>
    <property type="match status" value="1"/>
</dbReference>
<gene>
    <name evidence="11" type="primary">zraS_1</name>
    <name evidence="11" type="ORF">L21SP4_02101</name>
</gene>
<dbReference type="Gene3D" id="3.30.450.40">
    <property type="match status" value="1"/>
</dbReference>
<dbReference type="InterPro" id="IPR036097">
    <property type="entry name" value="HisK_dim/P_sf"/>
</dbReference>
<dbReference type="RefSeq" id="WP_052882573.1">
    <property type="nucleotide sequence ID" value="NZ_CP010904.1"/>
</dbReference>
<dbReference type="GO" id="GO:0005524">
    <property type="term" value="F:ATP binding"/>
    <property type="evidence" value="ECO:0007669"/>
    <property type="project" value="UniProtKB-KW"/>
</dbReference>
<dbReference type="InterPro" id="IPR003661">
    <property type="entry name" value="HisK_dim/P_dom"/>
</dbReference>
<protein>
    <recommendedName>
        <fullName evidence="2">histidine kinase</fullName>
        <ecNumber evidence="2">2.7.13.3</ecNumber>
    </recommendedName>
</protein>
<keyword evidence="8" id="KW-0902">Two-component regulatory system</keyword>
<dbReference type="PROSITE" id="PS50109">
    <property type="entry name" value="HIS_KIN"/>
    <property type="match status" value="1"/>
</dbReference>
<dbReference type="STRING" id="1307763.L21SP4_02101"/>
<dbReference type="PANTHER" id="PTHR43065">
    <property type="entry name" value="SENSOR HISTIDINE KINASE"/>
    <property type="match status" value="1"/>
</dbReference>
<sequence length="682" mass="75934">MKQRPSCFLYCAQDEVRVRVTGSLHELAEVRAAGSAAELSRALYRTPHRVVVLDLRAPEALDVLREIRERHPDAPVITLGEARSAPVREARELEVFAVSPLEFEPYEFRRIVEDAHRRLELQRENRVLREEIRRRETPAAGPGPEETAPSSDILRHLSRAMGDFENPAALYDSLMDGLASALKVTRAGIFCALRDGGTYCLRGGHRCSDHLRSLHFSDRDRFVQWLDWNGRAVLRSSLETIEDPMDREMVAEALHEMGAELIMPLSGRRRVKGWLFLGARITGRPFSAEDLEYLSTCTDHIGATVDNALQHEDTRMREALGETLLESIPAGLIAIGEDGEVRWCNGAAQTALRVEAGSVCGMPVEIFGSRLSDILRRALDGEEIHHPVEWSDPATQRLFSAETRRLLDDGRCVGAVALIKDLTEERRLEEKEEQLERVAFWNELAASMSHEIRNPLVAIKTFAQLLPERYDDPEFRDQFSLNVEREVDRLNQIIDQINHFASPPNPKYEPFAPGPVVQTAVRRAMQDRNAEGLSLDLYVDDHLPVLTGDASAMSECLRHLVVNAVEAVESGRDARIGVTARRMSAGESGEYVLVTVQDNGAGIPEELRAKLFSPFCTTKARGMGLGLPIAKRIVVDHNGKIEVDSGQEGTRVSVTLPVERDVPGSDGNPKTAPEDALARETG</sequence>
<evidence type="ECO:0000256" key="2">
    <source>
        <dbReference type="ARBA" id="ARBA00012438"/>
    </source>
</evidence>
<evidence type="ECO:0000256" key="3">
    <source>
        <dbReference type="ARBA" id="ARBA00022553"/>
    </source>
</evidence>